<dbReference type="SUPFAM" id="SSF52540">
    <property type="entry name" value="P-loop containing nucleoside triphosphate hydrolases"/>
    <property type="match status" value="1"/>
</dbReference>
<dbReference type="EMBL" id="JAASRO010000001">
    <property type="protein sequence ID" value="NIK61073.1"/>
    <property type="molecule type" value="Genomic_DNA"/>
</dbReference>
<name>A0A7X5VJ41_9ACTN</name>
<keyword evidence="4" id="KW-1185">Reference proteome</keyword>
<dbReference type="InterPro" id="IPR012853">
    <property type="entry name" value="CPT"/>
</dbReference>
<dbReference type="GO" id="GO:0005524">
    <property type="term" value="F:ATP binding"/>
    <property type="evidence" value="ECO:0007669"/>
    <property type="project" value="InterPro"/>
</dbReference>
<gene>
    <name evidence="3" type="ORF">BJY22_006790</name>
</gene>
<organism evidence="3 4">
    <name type="scientific">Kribbella shirazensis</name>
    <dbReference type="NCBI Taxonomy" id="1105143"/>
    <lineage>
        <taxon>Bacteria</taxon>
        <taxon>Bacillati</taxon>
        <taxon>Actinomycetota</taxon>
        <taxon>Actinomycetes</taxon>
        <taxon>Propionibacteriales</taxon>
        <taxon>Kribbellaceae</taxon>
        <taxon>Kribbella</taxon>
    </lineage>
</organism>
<proteinExistence type="predicted"/>
<comment type="caution">
    <text evidence="3">The sequence shown here is derived from an EMBL/GenBank/DDBJ whole genome shotgun (WGS) entry which is preliminary data.</text>
</comment>
<dbReference type="PIRSF" id="PIRSF007531">
    <property type="entry name" value="CPT"/>
    <property type="match status" value="1"/>
</dbReference>
<evidence type="ECO:0000256" key="2">
    <source>
        <dbReference type="PIRSR" id="PIRSR007531-2"/>
    </source>
</evidence>
<dbReference type="RefSeq" id="WP_167215203.1">
    <property type="nucleotide sequence ID" value="NZ_JAASRO010000001.1"/>
</dbReference>
<dbReference type="AlphaFoldDB" id="A0A7X5VJ41"/>
<dbReference type="Pfam" id="PF07931">
    <property type="entry name" value="CPT"/>
    <property type="match status" value="1"/>
</dbReference>
<dbReference type="GO" id="GO:0016740">
    <property type="term" value="F:transferase activity"/>
    <property type="evidence" value="ECO:0007669"/>
    <property type="project" value="UniProtKB-KW"/>
</dbReference>
<evidence type="ECO:0000256" key="1">
    <source>
        <dbReference type="PIRSR" id="PIRSR007531-1"/>
    </source>
</evidence>
<feature type="active site" evidence="1">
    <location>
        <position position="37"/>
    </location>
</feature>
<dbReference type="Gene3D" id="3.40.50.300">
    <property type="entry name" value="P-loop containing nucleotide triphosphate hydrolases"/>
    <property type="match status" value="1"/>
</dbReference>
<feature type="binding site" evidence="2">
    <location>
        <begin position="10"/>
        <end position="17"/>
    </location>
    <ligand>
        <name>ATP</name>
        <dbReference type="ChEBI" id="CHEBI:30616"/>
    </ligand>
</feature>
<dbReference type="EC" id="2.7.1.-" evidence="3"/>
<reference evidence="3 4" key="1">
    <citation type="submission" date="2020-03" db="EMBL/GenBank/DDBJ databases">
        <title>Sequencing the genomes of 1000 actinobacteria strains.</title>
        <authorList>
            <person name="Klenk H.-P."/>
        </authorList>
    </citation>
    <scope>NUCLEOTIDE SEQUENCE [LARGE SCALE GENOMIC DNA]</scope>
    <source>
        <strain evidence="3 4">DSM 45490</strain>
    </source>
</reference>
<keyword evidence="3" id="KW-0808">Transferase</keyword>
<protein>
    <submittedName>
        <fullName evidence="3">Chloramphenicol 3-O phosphotransferase</fullName>
        <ecNumber evidence="3">2.7.1.-</ecNumber>
    </submittedName>
</protein>
<dbReference type="InterPro" id="IPR027417">
    <property type="entry name" value="P-loop_NTPase"/>
</dbReference>
<dbReference type="Proteomes" id="UP000555407">
    <property type="component" value="Unassembled WGS sequence"/>
</dbReference>
<evidence type="ECO:0000313" key="3">
    <source>
        <dbReference type="EMBL" id="NIK61073.1"/>
    </source>
</evidence>
<sequence length="188" mass="20664">MTPSVIFLNGPSSAGKTTLGRALQDTLDEPYLLMGLDTCFAMVPAQWSGGPMGAHRAQGFQYVDLPDENGQPVTGISHGPVGLRMLKGFHRAVREFVAAGNAVIVDEMMLSPDVRDHWITTFADLDVLWVGVQCDLAELERRETTRKGRAGLARWSEKRVHEGMPYDLWLDTTTQTPEAGARQVATHC</sequence>
<evidence type="ECO:0000313" key="4">
    <source>
        <dbReference type="Proteomes" id="UP000555407"/>
    </source>
</evidence>
<accession>A0A7X5VJ41</accession>